<protein>
    <recommendedName>
        <fullName evidence="5">Zinc finger PHD-type domain-containing protein</fullName>
    </recommendedName>
</protein>
<dbReference type="InterPro" id="IPR013083">
    <property type="entry name" value="Znf_RING/FYVE/PHD"/>
</dbReference>
<evidence type="ECO:0000256" key="3">
    <source>
        <dbReference type="ARBA" id="ARBA00022833"/>
    </source>
</evidence>
<keyword evidence="1" id="KW-0479">Metal-binding</keyword>
<dbReference type="PROSITE" id="PS01359">
    <property type="entry name" value="ZF_PHD_1"/>
    <property type="match status" value="1"/>
</dbReference>
<evidence type="ECO:0000256" key="1">
    <source>
        <dbReference type="ARBA" id="ARBA00022723"/>
    </source>
</evidence>
<feature type="domain" description="Zinc finger PHD-type" evidence="5">
    <location>
        <begin position="116"/>
        <end position="164"/>
    </location>
</feature>
<dbReference type="InterPro" id="IPR019787">
    <property type="entry name" value="Znf_PHD-finger"/>
</dbReference>
<keyword evidence="3" id="KW-0862">Zinc</keyword>
<keyword evidence="2" id="KW-0863">Zinc-finger</keyword>
<dbReference type="KEGG" id="spar:SPRG_11224"/>
<evidence type="ECO:0000256" key="4">
    <source>
        <dbReference type="SAM" id="MobiDB-lite"/>
    </source>
</evidence>
<evidence type="ECO:0000259" key="5">
    <source>
        <dbReference type="SMART" id="SM00249"/>
    </source>
</evidence>
<evidence type="ECO:0000256" key="2">
    <source>
        <dbReference type="ARBA" id="ARBA00022771"/>
    </source>
</evidence>
<accession>A0A067C3T5</accession>
<evidence type="ECO:0000313" key="6">
    <source>
        <dbReference type="EMBL" id="KDO23795.1"/>
    </source>
</evidence>
<feature type="compositionally biased region" description="Polar residues" evidence="4">
    <location>
        <begin position="83"/>
        <end position="101"/>
    </location>
</feature>
<dbReference type="Gene3D" id="3.30.40.10">
    <property type="entry name" value="Zinc/RING finger domain, C3HC4 (zinc finger)"/>
    <property type="match status" value="1"/>
</dbReference>
<dbReference type="OrthoDB" id="75938at2759"/>
<dbReference type="AlphaFoldDB" id="A0A067C3T5"/>
<feature type="region of interest" description="Disordered" evidence="4">
    <location>
        <begin position="77"/>
        <end position="101"/>
    </location>
</feature>
<dbReference type="Pfam" id="PF00628">
    <property type="entry name" value="PHD"/>
    <property type="match status" value="1"/>
</dbReference>
<dbReference type="Proteomes" id="UP000030745">
    <property type="component" value="Unassembled WGS sequence"/>
</dbReference>
<dbReference type="SUPFAM" id="SSF57903">
    <property type="entry name" value="FYVE/PHD zinc finger"/>
    <property type="match status" value="1"/>
</dbReference>
<dbReference type="SMART" id="SM00249">
    <property type="entry name" value="PHD"/>
    <property type="match status" value="1"/>
</dbReference>
<name>A0A067C3T5_SAPPC</name>
<dbReference type="EMBL" id="KK583249">
    <property type="protein sequence ID" value="KDO23795.1"/>
    <property type="molecule type" value="Genomic_DNA"/>
</dbReference>
<dbReference type="InterPro" id="IPR019786">
    <property type="entry name" value="Zinc_finger_PHD-type_CS"/>
</dbReference>
<dbReference type="GO" id="GO:0008270">
    <property type="term" value="F:zinc ion binding"/>
    <property type="evidence" value="ECO:0007669"/>
    <property type="project" value="UniProtKB-KW"/>
</dbReference>
<dbReference type="STRING" id="695850.A0A067C3T5"/>
<dbReference type="InterPro" id="IPR011011">
    <property type="entry name" value="Znf_FYVE_PHD"/>
</dbReference>
<dbReference type="GeneID" id="24133277"/>
<organism evidence="6 7">
    <name type="scientific">Saprolegnia parasitica (strain CBS 223.65)</name>
    <dbReference type="NCBI Taxonomy" id="695850"/>
    <lineage>
        <taxon>Eukaryota</taxon>
        <taxon>Sar</taxon>
        <taxon>Stramenopiles</taxon>
        <taxon>Oomycota</taxon>
        <taxon>Saprolegniomycetes</taxon>
        <taxon>Saprolegniales</taxon>
        <taxon>Saprolegniaceae</taxon>
        <taxon>Saprolegnia</taxon>
    </lineage>
</organism>
<reference evidence="6 7" key="1">
    <citation type="journal article" date="2013" name="PLoS Genet.">
        <title>Distinctive expansion of potential virulence genes in the genome of the oomycete fish pathogen Saprolegnia parasitica.</title>
        <authorList>
            <person name="Jiang R.H."/>
            <person name="de Bruijn I."/>
            <person name="Haas B.J."/>
            <person name="Belmonte R."/>
            <person name="Lobach L."/>
            <person name="Christie J."/>
            <person name="van den Ackerveken G."/>
            <person name="Bottin A."/>
            <person name="Bulone V."/>
            <person name="Diaz-Moreno S.M."/>
            <person name="Dumas B."/>
            <person name="Fan L."/>
            <person name="Gaulin E."/>
            <person name="Govers F."/>
            <person name="Grenville-Briggs L.J."/>
            <person name="Horner N.R."/>
            <person name="Levin J.Z."/>
            <person name="Mammella M."/>
            <person name="Meijer H.J."/>
            <person name="Morris P."/>
            <person name="Nusbaum C."/>
            <person name="Oome S."/>
            <person name="Phillips A.J."/>
            <person name="van Rooyen D."/>
            <person name="Rzeszutek E."/>
            <person name="Saraiva M."/>
            <person name="Secombes C.J."/>
            <person name="Seidl M.F."/>
            <person name="Snel B."/>
            <person name="Stassen J.H."/>
            <person name="Sykes S."/>
            <person name="Tripathy S."/>
            <person name="van den Berg H."/>
            <person name="Vega-Arreguin J.C."/>
            <person name="Wawra S."/>
            <person name="Young S.K."/>
            <person name="Zeng Q."/>
            <person name="Dieguez-Uribeondo J."/>
            <person name="Russ C."/>
            <person name="Tyler B.M."/>
            <person name="van West P."/>
        </authorList>
    </citation>
    <scope>NUCLEOTIDE SEQUENCE [LARGE SCALE GENOMIC DNA]</scope>
    <source>
        <strain evidence="6 7">CBS 223.65</strain>
    </source>
</reference>
<dbReference type="RefSeq" id="XP_012205431.1">
    <property type="nucleotide sequence ID" value="XM_012350041.1"/>
</dbReference>
<dbReference type="InterPro" id="IPR001965">
    <property type="entry name" value="Znf_PHD"/>
</dbReference>
<dbReference type="VEuPathDB" id="FungiDB:SPRG_11224"/>
<proteinExistence type="predicted"/>
<gene>
    <name evidence="6" type="ORF">SPRG_11224</name>
</gene>
<evidence type="ECO:0000313" key="7">
    <source>
        <dbReference type="Proteomes" id="UP000030745"/>
    </source>
</evidence>
<keyword evidence="7" id="KW-1185">Reference proteome</keyword>
<sequence>MDSLQSSIALICAEYDTERGALLKQVEDLSMASITGEHEKLIEIEEMQAKIMDAENALREKVKHVAELEAALHAKEEMEKRVTQQQQPADEATQRTQAPSTFPVATQTAAARVPDECPTCHDEPFGFMVRCQQCKQQFHAGCVRSKRQKTSRAGVYVFVCDACAPSASGPATTTSA</sequence>